<feature type="region of interest" description="Disordered" evidence="1">
    <location>
        <begin position="175"/>
        <end position="223"/>
    </location>
</feature>
<keyword evidence="3" id="KW-1185">Reference proteome</keyword>
<dbReference type="Proteomes" id="UP000838412">
    <property type="component" value="Chromosome 7"/>
</dbReference>
<evidence type="ECO:0000256" key="1">
    <source>
        <dbReference type="SAM" id="MobiDB-lite"/>
    </source>
</evidence>
<feature type="compositionally biased region" description="Polar residues" evidence="1">
    <location>
        <begin position="246"/>
        <end position="259"/>
    </location>
</feature>
<feature type="compositionally biased region" description="Basic and acidic residues" evidence="1">
    <location>
        <begin position="280"/>
        <end position="294"/>
    </location>
</feature>
<feature type="region of interest" description="Disordered" evidence="1">
    <location>
        <begin position="243"/>
        <end position="294"/>
    </location>
</feature>
<sequence>MVMKQCPACAQQVGNANRLVPTPQCHYQLHLYLLSYLLAVPMLFPDSYPTKAGLLSMLLAQFNSCAGIPVGPIPVACKSCPCGHLFMSKRPLNPKPLLAASDVSHEGGAEGEEHMQDPDYVSHEGGAEGEEHMQDPDYVSHEGGAKGRNTSRTLAVVVVVIIVVVVYRHVSHEGGAEGEEHMQDPGCYVSHEGGAEGEEHMQDPDWKEGQDKPVRVKRRRSNRSCISETESFIKKVALEADRDDTNSNVSEGSGTSASAEQGEGAPRKKRPGRPKGTVSKNKEGNSAEKEKNAEEEMFNNLTLEQKLLYSIALADINHKLRGQRFKIPD</sequence>
<accession>A0A8K0A8X5</accession>
<feature type="compositionally biased region" description="Basic and acidic residues" evidence="1">
    <location>
        <begin position="105"/>
        <end position="145"/>
    </location>
</feature>
<dbReference type="EMBL" id="OV696692">
    <property type="protein sequence ID" value="CAH1270840.1"/>
    <property type="molecule type" value="Genomic_DNA"/>
</dbReference>
<protein>
    <submittedName>
        <fullName evidence="2">Hypp4465 protein</fullName>
    </submittedName>
</protein>
<proteinExistence type="predicted"/>
<feature type="compositionally biased region" description="Basic and acidic residues" evidence="1">
    <location>
        <begin position="193"/>
        <end position="214"/>
    </location>
</feature>
<organism evidence="2 3">
    <name type="scientific">Branchiostoma lanceolatum</name>
    <name type="common">Common lancelet</name>
    <name type="synonym">Amphioxus lanceolatum</name>
    <dbReference type="NCBI Taxonomy" id="7740"/>
    <lineage>
        <taxon>Eukaryota</taxon>
        <taxon>Metazoa</taxon>
        <taxon>Chordata</taxon>
        <taxon>Cephalochordata</taxon>
        <taxon>Leptocardii</taxon>
        <taxon>Amphioxiformes</taxon>
        <taxon>Branchiostomatidae</taxon>
        <taxon>Branchiostoma</taxon>
    </lineage>
</organism>
<dbReference type="PANTHER" id="PTHR31101">
    <property type="entry name" value="UPF0547 PROTEIN C16ORF87"/>
    <property type="match status" value="1"/>
</dbReference>
<reference evidence="2" key="1">
    <citation type="submission" date="2022-01" db="EMBL/GenBank/DDBJ databases">
        <authorList>
            <person name="Braso-Vives M."/>
        </authorList>
    </citation>
    <scope>NUCLEOTIDE SEQUENCE</scope>
</reference>
<dbReference type="AlphaFoldDB" id="A0A8K0A8X5"/>
<gene>
    <name evidence="2" type="primary">Hypp4465</name>
    <name evidence="2" type="ORF">BLAG_LOCUS23015</name>
</gene>
<evidence type="ECO:0000313" key="3">
    <source>
        <dbReference type="Proteomes" id="UP000838412"/>
    </source>
</evidence>
<name>A0A8K0A8X5_BRALA</name>
<feature type="region of interest" description="Disordered" evidence="1">
    <location>
        <begin position="105"/>
        <end position="147"/>
    </location>
</feature>
<evidence type="ECO:0000313" key="2">
    <source>
        <dbReference type="EMBL" id="CAH1270840.1"/>
    </source>
</evidence>
<dbReference type="OrthoDB" id="5981040at2759"/>
<dbReference type="InterPro" id="IPR040246">
    <property type="entry name" value="C16orf87-like"/>
</dbReference>